<dbReference type="InterPro" id="IPR029060">
    <property type="entry name" value="PIN-like_dom_sf"/>
</dbReference>
<protein>
    <submittedName>
        <fullName evidence="2">Similar to Q1INB3_ACIBL PilT protein-like</fullName>
    </submittedName>
</protein>
<dbReference type="EMBL" id="CAIJ01000215">
    <property type="protein sequence ID" value="CCI02082.1"/>
    <property type="molecule type" value="Genomic_DNA"/>
</dbReference>
<dbReference type="AlphaFoldDB" id="I4G2C1"/>
<feature type="domain" description="PIN" evidence="1">
    <location>
        <begin position="17"/>
        <end position="105"/>
    </location>
</feature>
<reference evidence="2 3" key="1">
    <citation type="submission" date="2012-04" db="EMBL/GenBank/DDBJ databases">
        <authorList>
            <person name="Genoscope - CEA"/>
        </authorList>
    </citation>
    <scope>NUCLEOTIDE SEQUENCE [LARGE SCALE GENOMIC DNA]</scope>
    <source>
        <strain evidence="2 3">9443</strain>
    </source>
</reference>
<comment type="caution">
    <text evidence="2">The sequence shown here is derived from an EMBL/GenBank/DDBJ whole genome shotgun (WGS) entry which is preliminary data.</text>
</comment>
<dbReference type="InterPro" id="IPR002716">
    <property type="entry name" value="PIN_dom"/>
</dbReference>
<dbReference type="SUPFAM" id="SSF88723">
    <property type="entry name" value="PIN domain-like"/>
    <property type="match status" value="1"/>
</dbReference>
<name>I4G2C1_MICAE</name>
<dbReference type="RefSeq" id="WP_002767628.1">
    <property type="nucleotide sequence ID" value="NZ_HE972969.1"/>
</dbReference>
<dbReference type="Gene3D" id="3.40.50.1010">
    <property type="entry name" value="5'-nuclease"/>
    <property type="match status" value="1"/>
</dbReference>
<gene>
    <name evidence="2" type="ORF">MICAC_2920013</name>
</gene>
<evidence type="ECO:0000313" key="3">
    <source>
        <dbReference type="Proteomes" id="UP000003480"/>
    </source>
</evidence>
<proteinExistence type="predicted"/>
<evidence type="ECO:0000259" key="1">
    <source>
        <dbReference type="Pfam" id="PF01850"/>
    </source>
</evidence>
<organism evidence="2 3">
    <name type="scientific">Microcystis aeruginosa PCC 9443</name>
    <dbReference type="NCBI Taxonomy" id="1160281"/>
    <lineage>
        <taxon>Bacteria</taxon>
        <taxon>Bacillati</taxon>
        <taxon>Cyanobacteriota</taxon>
        <taxon>Cyanophyceae</taxon>
        <taxon>Oscillatoriophycideae</taxon>
        <taxon>Chroococcales</taxon>
        <taxon>Microcystaceae</taxon>
        <taxon>Microcystis</taxon>
    </lineage>
</organism>
<dbReference type="Proteomes" id="UP000003480">
    <property type="component" value="Unassembled WGS sequence"/>
</dbReference>
<accession>I4G2C1</accession>
<dbReference type="Pfam" id="PF01850">
    <property type="entry name" value="PIN"/>
    <property type="match status" value="1"/>
</dbReference>
<dbReference type="HOGENOM" id="CLU_129890_2_0_3"/>
<evidence type="ECO:0000313" key="2">
    <source>
        <dbReference type="EMBL" id="CCI02082.1"/>
    </source>
</evidence>
<sequence>MSSAANQTFEQCDRGEIVIYIPTICLIEIIYLQEKGRIAPELKSQLDAELLAGNSGFILADLTAEVVNVLATVLRTAVPDLPDRIIAATAFHLGLPLISCDRRMPLTGISLIW</sequence>